<evidence type="ECO:0000313" key="9">
    <source>
        <dbReference type="EMBL" id="HJB74771.1"/>
    </source>
</evidence>
<comment type="function">
    <text evidence="1 7">RNaseP catalyzes the removal of the 5'-leader sequence from pre-tRNA to produce the mature 5'-terminus. It can also cleave other RNA substrates such as 4.5S RNA. The protein component plays an auxiliary but essential role in vivo by binding to the 5'-leader sequence and broadening the substrate specificity of the ribozyme.</text>
</comment>
<dbReference type="Proteomes" id="UP000823877">
    <property type="component" value="Unassembled WGS sequence"/>
</dbReference>
<dbReference type="NCBIfam" id="TIGR00188">
    <property type="entry name" value="rnpA"/>
    <property type="match status" value="1"/>
</dbReference>
<dbReference type="PANTHER" id="PTHR33992:SF1">
    <property type="entry name" value="RIBONUCLEASE P PROTEIN COMPONENT"/>
    <property type="match status" value="1"/>
</dbReference>
<dbReference type="InterPro" id="IPR000100">
    <property type="entry name" value="RNase_P"/>
</dbReference>
<dbReference type="PANTHER" id="PTHR33992">
    <property type="entry name" value="RIBONUCLEASE P PROTEIN COMPONENT"/>
    <property type="match status" value="1"/>
</dbReference>
<organism evidence="9 10">
    <name type="scientific">Candidatus Eubacterium faecale</name>
    <dbReference type="NCBI Taxonomy" id="2838568"/>
    <lineage>
        <taxon>Bacteria</taxon>
        <taxon>Bacillati</taxon>
        <taxon>Bacillota</taxon>
        <taxon>Clostridia</taxon>
        <taxon>Eubacteriales</taxon>
        <taxon>Eubacteriaceae</taxon>
        <taxon>Eubacterium</taxon>
    </lineage>
</organism>
<dbReference type="GO" id="GO:0000049">
    <property type="term" value="F:tRNA binding"/>
    <property type="evidence" value="ECO:0007669"/>
    <property type="project" value="UniProtKB-UniRule"/>
</dbReference>
<sequence length="111" mass="12771">MVKIIALNQNKDFRRLYYRGRSSACKTLVTYVMKSRQKTTRVGITSSKKIGKAYQRNRARRVIRAAYAELAGRIDGRYDIVFVARSATCHVKMQVVKKDMEKQLLSLGVIK</sequence>
<protein>
    <recommendedName>
        <fullName evidence="7 8">Ribonuclease P protein component</fullName>
        <shortName evidence="7">RNase P protein</shortName>
        <shortName evidence="7">RNaseP protein</shortName>
        <ecNumber evidence="7 8">3.1.26.5</ecNumber>
    </recommendedName>
    <alternativeName>
        <fullName evidence="7">Protein C5</fullName>
    </alternativeName>
</protein>
<dbReference type="GO" id="GO:0030677">
    <property type="term" value="C:ribonuclease P complex"/>
    <property type="evidence" value="ECO:0007669"/>
    <property type="project" value="TreeGrafter"/>
</dbReference>
<dbReference type="PROSITE" id="PS00648">
    <property type="entry name" value="RIBONUCLEASE_P"/>
    <property type="match status" value="1"/>
</dbReference>
<evidence type="ECO:0000256" key="6">
    <source>
        <dbReference type="ARBA" id="ARBA00022884"/>
    </source>
</evidence>
<accession>A0A9D2MIN4</accession>
<dbReference type="AlphaFoldDB" id="A0A9D2MIN4"/>
<proteinExistence type="inferred from homology"/>
<dbReference type="Pfam" id="PF00825">
    <property type="entry name" value="Ribonuclease_P"/>
    <property type="match status" value="1"/>
</dbReference>
<dbReference type="SUPFAM" id="SSF54211">
    <property type="entry name" value="Ribosomal protein S5 domain 2-like"/>
    <property type="match status" value="1"/>
</dbReference>
<evidence type="ECO:0000256" key="5">
    <source>
        <dbReference type="ARBA" id="ARBA00022801"/>
    </source>
</evidence>
<evidence type="ECO:0000313" key="10">
    <source>
        <dbReference type="Proteomes" id="UP000823877"/>
    </source>
</evidence>
<evidence type="ECO:0000256" key="3">
    <source>
        <dbReference type="ARBA" id="ARBA00022722"/>
    </source>
</evidence>
<dbReference type="InterPro" id="IPR020568">
    <property type="entry name" value="Ribosomal_Su5_D2-typ_SF"/>
</dbReference>
<dbReference type="InterPro" id="IPR020539">
    <property type="entry name" value="RNase_P_CS"/>
</dbReference>
<evidence type="ECO:0000256" key="8">
    <source>
        <dbReference type="NCBIfam" id="TIGR00188"/>
    </source>
</evidence>
<keyword evidence="3 7" id="KW-0540">Nuclease</keyword>
<dbReference type="HAMAP" id="MF_00227">
    <property type="entry name" value="RNase_P"/>
    <property type="match status" value="1"/>
</dbReference>
<comment type="catalytic activity">
    <reaction evidence="7">
        <text>Endonucleolytic cleavage of RNA, removing 5'-extranucleotides from tRNA precursor.</text>
        <dbReference type="EC" id="3.1.26.5"/>
    </reaction>
</comment>
<dbReference type="EC" id="3.1.26.5" evidence="7 8"/>
<comment type="subunit">
    <text evidence="7">Consists of a catalytic RNA component (M1 or rnpB) and a protein subunit.</text>
</comment>
<evidence type="ECO:0000256" key="1">
    <source>
        <dbReference type="ARBA" id="ARBA00002663"/>
    </source>
</evidence>
<dbReference type="GO" id="GO:0004526">
    <property type="term" value="F:ribonuclease P activity"/>
    <property type="evidence" value="ECO:0007669"/>
    <property type="project" value="UniProtKB-UniRule"/>
</dbReference>
<comment type="similarity">
    <text evidence="7">Belongs to the RnpA family.</text>
</comment>
<evidence type="ECO:0000256" key="2">
    <source>
        <dbReference type="ARBA" id="ARBA00022694"/>
    </source>
</evidence>
<dbReference type="InterPro" id="IPR014721">
    <property type="entry name" value="Ribsml_uS5_D2-typ_fold_subgr"/>
</dbReference>
<name>A0A9D2MIN4_9FIRM</name>
<dbReference type="GO" id="GO:0001682">
    <property type="term" value="P:tRNA 5'-leader removal"/>
    <property type="evidence" value="ECO:0007669"/>
    <property type="project" value="UniProtKB-UniRule"/>
</dbReference>
<keyword evidence="2 7" id="KW-0819">tRNA processing</keyword>
<gene>
    <name evidence="7 9" type="primary">rnpA</name>
    <name evidence="9" type="ORF">IAA37_03760</name>
</gene>
<dbReference type="Gene3D" id="3.30.230.10">
    <property type="match status" value="1"/>
</dbReference>
<keyword evidence="6 7" id="KW-0694">RNA-binding</keyword>
<evidence type="ECO:0000256" key="7">
    <source>
        <dbReference type="HAMAP-Rule" id="MF_00227"/>
    </source>
</evidence>
<dbReference type="EMBL" id="DWXN01000008">
    <property type="protein sequence ID" value="HJB74771.1"/>
    <property type="molecule type" value="Genomic_DNA"/>
</dbReference>
<keyword evidence="5 7" id="KW-0378">Hydrolase</keyword>
<reference evidence="9" key="1">
    <citation type="journal article" date="2021" name="PeerJ">
        <title>Extensive microbial diversity within the chicken gut microbiome revealed by metagenomics and culture.</title>
        <authorList>
            <person name="Gilroy R."/>
            <person name="Ravi A."/>
            <person name="Getino M."/>
            <person name="Pursley I."/>
            <person name="Horton D.L."/>
            <person name="Alikhan N.F."/>
            <person name="Baker D."/>
            <person name="Gharbi K."/>
            <person name="Hall N."/>
            <person name="Watson M."/>
            <person name="Adriaenssens E.M."/>
            <person name="Foster-Nyarko E."/>
            <person name="Jarju S."/>
            <person name="Secka A."/>
            <person name="Antonio M."/>
            <person name="Oren A."/>
            <person name="Chaudhuri R.R."/>
            <person name="La Ragione R."/>
            <person name="Hildebrand F."/>
            <person name="Pallen M.J."/>
        </authorList>
    </citation>
    <scope>NUCLEOTIDE SEQUENCE</scope>
    <source>
        <strain evidence="9">CHK188-16595</strain>
    </source>
</reference>
<comment type="caution">
    <text evidence="9">The sequence shown here is derived from an EMBL/GenBank/DDBJ whole genome shotgun (WGS) entry which is preliminary data.</text>
</comment>
<reference evidence="9" key="2">
    <citation type="submission" date="2021-04" db="EMBL/GenBank/DDBJ databases">
        <authorList>
            <person name="Gilroy R."/>
        </authorList>
    </citation>
    <scope>NUCLEOTIDE SEQUENCE</scope>
    <source>
        <strain evidence="9">CHK188-16595</strain>
    </source>
</reference>
<evidence type="ECO:0000256" key="4">
    <source>
        <dbReference type="ARBA" id="ARBA00022759"/>
    </source>
</evidence>
<keyword evidence="4 7" id="KW-0255">Endonuclease</keyword>
<dbReference type="GO" id="GO:0042781">
    <property type="term" value="F:3'-tRNA processing endoribonuclease activity"/>
    <property type="evidence" value="ECO:0007669"/>
    <property type="project" value="TreeGrafter"/>
</dbReference>